<dbReference type="Pfam" id="PF04082">
    <property type="entry name" value="Fungal_trans"/>
    <property type="match status" value="1"/>
</dbReference>
<keyword evidence="1" id="KW-0539">Nucleus</keyword>
<name>A0A2V1D2Q5_9PLEO</name>
<gene>
    <name evidence="4" type="ORF">DM02DRAFT_544015</name>
</gene>
<protein>
    <recommendedName>
        <fullName evidence="3">Xylanolytic transcriptional activator regulatory domain-containing protein</fullName>
    </recommendedName>
</protein>
<dbReference type="InterPro" id="IPR053230">
    <property type="entry name" value="Trans_reg_galc"/>
</dbReference>
<keyword evidence="5" id="KW-1185">Reference proteome</keyword>
<evidence type="ECO:0000259" key="3">
    <source>
        <dbReference type="SMART" id="SM00906"/>
    </source>
</evidence>
<dbReference type="PANTHER" id="PTHR47654:SF5">
    <property type="entry name" value="TRANSCRIPTION FACTOR DOMAIN-CONTAINING PROTEIN"/>
    <property type="match status" value="1"/>
</dbReference>
<dbReference type="CDD" id="cd12148">
    <property type="entry name" value="fungal_TF_MHR"/>
    <property type="match status" value="1"/>
</dbReference>
<proteinExistence type="predicted"/>
<dbReference type="EMBL" id="KZ805699">
    <property type="protein sequence ID" value="PVH92275.1"/>
    <property type="molecule type" value="Genomic_DNA"/>
</dbReference>
<evidence type="ECO:0000313" key="5">
    <source>
        <dbReference type="Proteomes" id="UP000244855"/>
    </source>
</evidence>
<feature type="domain" description="Xylanolytic transcriptional activator regulatory" evidence="3">
    <location>
        <begin position="261"/>
        <end position="334"/>
    </location>
</feature>
<evidence type="ECO:0000313" key="4">
    <source>
        <dbReference type="EMBL" id="PVH92275.1"/>
    </source>
</evidence>
<feature type="compositionally biased region" description="Acidic residues" evidence="2">
    <location>
        <begin position="26"/>
        <end position="40"/>
    </location>
</feature>
<organism evidence="4 5">
    <name type="scientific">Periconia macrospinosa</name>
    <dbReference type="NCBI Taxonomy" id="97972"/>
    <lineage>
        <taxon>Eukaryota</taxon>
        <taxon>Fungi</taxon>
        <taxon>Dikarya</taxon>
        <taxon>Ascomycota</taxon>
        <taxon>Pezizomycotina</taxon>
        <taxon>Dothideomycetes</taxon>
        <taxon>Pleosporomycetidae</taxon>
        <taxon>Pleosporales</taxon>
        <taxon>Massarineae</taxon>
        <taxon>Periconiaceae</taxon>
        <taxon>Periconia</taxon>
    </lineage>
</organism>
<dbReference type="AlphaFoldDB" id="A0A2V1D2Q5"/>
<dbReference type="Proteomes" id="UP000244855">
    <property type="component" value="Unassembled WGS sequence"/>
</dbReference>
<dbReference type="GO" id="GO:0003677">
    <property type="term" value="F:DNA binding"/>
    <property type="evidence" value="ECO:0007669"/>
    <property type="project" value="InterPro"/>
</dbReference>
<evidence type="ECO:0000256" key="1">
    <source>
        <dbReference type="ARBA" id="ARBA00023242"/>
    </source>
</evidence>
<evidence type="ECO:0000256" key="2">
    <source>
        <dbReference type="SAM" id="MobiDB-lite"/>
    </source>
</evidence>
<dbReference type="SMART" id="SM00906">
    <property type="entry name" value="Fungal_trans"/>
    <property type="match status" value="1"/>
</dbReference>
<feature type="compositionally biased region" description="Polar residues" evidence="2">
    <location>
        <begin position="1"/>
        <end position="11"/>
    </location>
</feature>
<feature type="region of interest" description="Disordered" evidence="2">
    <location>
        <begin position="1"/>
        <end position="40"/>
    </location>
</feature>
<sequence>MEPPQSFQQDGSYKENSIHVQLDPDAQLDPEEDVDVMEDELVQELESQAAGFVGKASELQWLRRLQLKAGHTGEASGEHQSPYSGSSANAEISLQNTQGWERHQQHGSSNRTNTNVSSFYLDNDDLRPDLSVQAFDLPSHQTAERLLNSYLTTIQATFPMLAESPFKNQFEQLYASPPRPSGTTNKWLALLNLVFAIGRRHLDLTEEDASLDNADHGVYWSRAHVLGLEGFHAVGHADITQVQSTGLLALYLLTVGHVNRAWVVMGSSLRLAHALGLHVRNESRTSTVVRKEIWLRMWWGVYSLERHLSTIVGRPNFVNESYCSAPLPLPLSTDQLSDEALVQTLHQRHRTPAFHPNEPHKDIEVAERPNEGSYLKSMIQLSITTQKVMTELYSIAAVIKPWRHIQQVVTNLCDELEEWLAALPADLNFSLHVDHVSTKLERERLILNMQYISTKILITRPCVCRFGSHEQGESENFDKQTARACVWAAKKLVLLLPAHSHVSYLCKIGPWWSVVHSLMQALIVLLLEMSYGTVHFPEDGEEILVSIKKLIRSLKAMGKNNKVAERAYTVAFQVLRGLASKLDAEISDLIWEDIAHSTAPSLDVRVPNVDSSQQYPIQTMEDEHVSGM</sequence>
<dbReference type="GO" id="GO:0008270">
    <property type="term" value="F:zinc ion binding"/>
    <property type="evidence" value="ECO:0007669"/>
    <property type="project" value="InterPro"/>
</dbReference>
<reference evidence="4 5" key="1">
    <citation type="journal article" date="2018" name="Sci. Rep.">
        <title>Comparative genomics provides insights into the lifestyle and reveals functional heterogeneity of dark septate endophytic fungi.</title>
        <authorList>
            <person name="Knapp D.G."/>
            <person name="Nemeth J.B."/>
            <person name="Barry K."/>
            <person name="Hainaut M."/>
            <person name="Henrissat B."/>
            <person name="Johnson J."/>
            <person name="Kuo A."/>
            <person name="Lim J.H.P."/>
            <person name="Lipzen A."/>
            <person name="Nolan M."/>
            <person name="Ohm R.A."/>
            <person name="Tamas L."/>
            <person name="Grigoriev I.V."/>
            <person name="Spatafora J.W."/>
            <person name="Nagy L.G."/>
            <person name="Kovacs G.M."/>
        </authorList>
    </citation>
    <scope>NUCLEOTIDE SEQUENCE [LARGE SCALE GENOMIC DNA]</scope>
    <source>
        <strain evidence="4 5">DSE2036</strain>
    </source>
</reference>
<dbReference type="OrthoDB" id="424974at2759"/>
<dbReference type="InterPro" id="IPR007219">
    <property type="entry name" value="XnlR_reg_dom"/>
</dbReference>
<accession>A0A2V1D2Q5</accession>
<dbReference type="PANTHER" id="PTHR47654">
    <property type="entry name" value="ZN(II)2CYS6 TRANSCRIPTION FACTOR (EUROFUNG)-RELATED"/>
    <property type="match status" value="1"/>
</dbReference>
<dbReference type="GO" id="GO:0006351">
    <property type="term" value="P:DNA-templated transcription"/>
    <property type="evidence" value="ECO:0007669"/>
    <property type="project" value="InterPro"/>
</dbReference>